<dbReference type="CDD" id="cd00293">
    <property type="entry name" value="USP-like"/>
    <property type="match status" value="1"/>
</dbReference>
<organism evidence="4 5">
    <name type="scientific">Vibrio albus</name>
    <dbReference type="NCBI Taxonomy" id="2200953"/>
    <lineage>
        <taxon>Bacteria</taxon>
        <taxon>Pseudomonadati</taxon>
        <taxon>Pseudomonadota</taxon>
        <taxon>Gammaproteobacteria</taxon>
        <taxon>Vibrionales</taxon>
        <taxon>Vibrionaceae</taxon>
        <taxon>Vibrio</taxon>
    </lineage>
</organism>
<comment type="caution">
    <text evidence="4">The sequence shown here is derived from an EMBL/GenBank/DDBJ whole genome shotgun (WGS) entry which is preliminary data.</text>
</comment>
<keyword evidence="5" id="KW-1185">Reference proteome</keyword>
<dbReference type="InterPro" id="IPR006015">
    <property type="entry name" value="Universal_stress_UspA"/>
</dbReference>
<reference evidence="4 5" key="1">
    <citation type="submission" date="2018-05" db="EMBL/GenBank/DDBJ databases">
        <title>Vibrio limimaris sp. nov., isolated from marine sediment.</title>
        <authorList>
            <person name="Li C.-M."/>
        </authorList>
    </citation>
    <scope>NUCLEOTIDE SEQUENCE [LARGE SCALE GENOMIC DNA]</scope>
    <source>
        <strain evidence="4 5">E4404</strain>
    </source>
</reference>
<gene>
    <name evidence="4" type="ORF">DI392_09170</name>
</gene>
<evidence type="ECO:0000256" key="2">
    <source>
        <dbReference type="PIRNR" id="PIRNR006276"/>
    </source>
</evidence>
<comment type="similarity">
    <text evidence="1 2">Belongs to the universal stress protein A family.</text>
</comment>
<evidence type="ECO:0000259" key="3">
    <source>
        <dbReference type="Pfam" id="PF00582"/>
    </source>
</evidence>
<dbReference type="SUPFAM" id="SSF52402">
    <property type="entry name" value="Adenine nucleotide alpha hydrolases-like"/>
    <property type="match status" value="1"/>
</dbReference>
<dbReference type="Gene3D" id="3.40.50.620">
    <property type="entry name" value="HUPs"/>
    <property type="match status" value="1"/>
</dbReference>
<feature type="domain" description="UspA" evidence="3">
    <location>
        <begin position="1"/>
        <end position="142"/>
    </location>
</feature>
<dbReference type="GO" id="GO:0005737">
    <property type="term" value="C:cytoplasm"/>
    <property type="evidence" value="ECO:0007669"/>
    <property type="project" value="UniProtKB-SubCell"/>
</dbReference>
<dbReference type="PANTHER" id="PTHR46268:SF6">
    <property type="entry name" value="UNIVERSAL STRESS PROTEIN UP12"/>
    <property type="match status" value="1"/>
</dbReference>
<dbReference type="RefSeq" id="WP_109319613.1">
    <property type="nucleotide sequence ID" value="NZ_QFWT01000004.1"/>
</dbReference>
<proteinExistence type="inferred from homology"/>
<dbReference type="PRINTS" id="PR01438">
    <property type="entry name" value="UNVRSLSTRESS"/>
</dbReference>
<dbReference type="PIRSF" id="PIRSF006276">
    <property type="entry name" value="UspA"/>
    <property type="match status" value="1"/>
</dbReference>
<dbReference type="Proteomes" id="UP000245362">
    <property type="component" value="Unassembled WGS sequence"/>
</dbReference>
<dbReference type="EMBL" id="QFWT01000004">
    <property type="protein sequence ID" value="PWI33622.1"/>
    <property type="molecule type" value="Genomic_DNA"/>
</dbReference>
<evidence type="ECO:0000313" key="4">
    <source>
        <dbReference type="EMBL" id="PWI33622.1"/>
    </source>
</evidence>
<dbReference type="InterPro" id="IPR006016">
    <property type="entry name" value="UspA"/>
</dbReference>
<dbReference type="InterPro" id="IPR014729">
    <property type="entry name" value="Rossmann-like_a/b/a_fold"/>
</dbReference>
<evidence type="ECO:0000256" key="1">
    <source>
        <dbReference type="ARBA" id="ARBA00008791"/>
    </source>
</evidence>
<protein>
    <recommendedName>
        <fullName evidence="2">Universal stress protein</fullName>
    </recommendedName>
</protein>
<evidence type="ECO:0000313" key="5">
    <source>
        <dbReference type="Proteomes" id="UP000245362"/>
    </source>
</evidence>
<comment type="subcellular location">
    <subcellularLocation>
        <location evidence="2">Cytoplasm</location>
    </subcellularLocation>
</comment>
<dbReference type="PANTHER" id="PTHR46268">
    <property type="entry name" value="STRESS RESPONSE PROTEIN NHAX"/>
    <property type="match status" value="1"/>
</dbReference>
<dbReference type="Pfam" id="PF00582">
    <property type="entry name" value="Usp"/>
    <property type="match status" value="1"/>
</dbReference>
<dbReference type="AlphaFoldDB" id="A0A2U3BA03"/>
<name>A0A2U3BA03_9VIBR</name>
<keyword evidence="2" id="KW-0963">Cytoplasm</keyword>
<sequence length="145" mass="16095">MYKQILVPVDLNEKGFSDKAVEQAVWHARHANAEIHLLKVLPGIHMSMVATYFPKDAAHQMKEDVKHQLDKFAEAHIPDDVVYKTHVAEGKPSSMILKYASQLGADLIVMPSHKRSKVDKVLLGSVANKVVQKSPVNVLVVKPQG</sequence>
<accession>A0A2U3BA03</accession>
<dbReference type="OrthoDB" id="9792500at2"/>